<comment type="caution">
    <text evidence="2">The sequence shown here is derived from an EMBL/GenBank/DDBJ whole genome shotgun (WGS) entry which is preliminary data.</text>
</comment>
<evidence type="ECO:0000256" key="1">
    <source>
        <dbReference type="SAM" id="Phobius"/>
    </source>
</evidence>
<accession>A0ABR4P2T2</accession>
<name>A0ABR4P2T2_9HELO</name>
<dbReference type="EMBL" id="JBFCZG010000010">
    <property type="protein sequence ID" value="KAL3417617.1"/>
    <property type="molecule type" value="Genomic_DNA"/>
</dbReference>
<proteinExistence type="predicted"/>
<gene>
    <name evidence="2" type="ORF">PVAG01_10627</name>
</gene>
<dbReference type="Proteomes" id="UP001629113">
    <property type="component" value="Unassembled WGS sequence"/>
</dbReference>
<keyword evidence="3" id="KW-1185">Reference proteome</keyword>
<sequence length="153" mass="17257">MPTQSTESAAGDMAWDLKPTSQSIQPALHYFLVTLLSGYYVNYLHKEQLVPASPATQPLTFVYLVVMTALWARDVTTLYRLPRTREARLSAGIFAAGILVLMQRNRVSDVVNPTGWIRYGAYLLTVALLPWGLVAIEVRTEHWRDGKFLGFEK</sequence>
<reference evidence="2 3" key="1">
    <citation type="submission" date="2024-06" db="EMBL/GenBank/DDBJ databases">
        <title>Complete genome of Phlyctema vagabunda strain 19-DSS-EL-015.</title>
        <authorList>
            <person name="Fiorenzani C."/>
        </authorList>
    </citation>
    <scope>NUCLEOTIDE SEQUENCE [LARGE SCALE GENOMIC DNA]</scope>
    <source>
        <strain evidence="2 3">19-DSS-EL-015</strain>
    </source>
</reference>
<evidence type="ECO:0000313" key="2">
    <source>
        <dbReference type="EMBL" id="KAL3417617.1"/>
    </source>
</evidence>
<keyword evidence="1" id="KW-0472">Membrane</keyword>
<feature type="transmembrane region" description="Helical" evidence="1">
    <location>
        <begin position="57"/>
        <end position="75"/>
    </location>
</feature>
<feature type="transmembrane region" description="Helical" evidence="1">
    <location>
        <begin position="116"/>
        <end position="136"/>
    </location>
</feature>
<protein>
    <submittedName>
        <fullName evidence="2">Uncharacterized protein</fullName>
    </submittedName>
</protein>
<organism evidence="2 3">
    <name type="scientific">Phlyctema vagabunda</name>
    <dbReference type="NCBI Taxonomy" id="108571"/>
    <lineage>
        <taxon>Eukaryota</taxon>
        <taxon>Fungi</taxon>
        <taxon>Dikarya</taxon>
        <taxon>Ascomycota</taxon>
        <taxon>Pezizomycotina</taxon>
        <taxon>Leotiomycetes</taxon>
        <taxon>Helotiales</taxon>
        <taxon>Dermateaceae</taxon>
        <taxon>Phlyctema</taxon>
    </lineage>
</organism>
<evidence type="ECO:0000313" key="3">
    <source>
        <dbReference type="Proteomes" id="UP001629113"/>
    </source>
</evidence>
<keyword evidence="1" id="KW-1133">Transmembrane helix</keyword>
<keyword evidence="1" id="KW-0812">Transmembrane</keyword>
<feature type="transmembrane region" description="Helical" evidence="1">
    <location>
        <begin position="27"/>
        <end position="45"/>
    </location>
</feature>